<name>A0A7W8U874_9HYPH</name>
<accession>A0A7W8U874</accession>
<keyword evidence="2" id="KW-1185">Reference proteome</keyword>
<comment type="caution">
    <text evidence="1">The sequence shown here is derived from an EMBL/GenBank/DDBJ whole genome shotgun (WGS) entry which is preliminary data.</text>
</comment>
<gene>
    <name evidence="1" type="ORF">GGD55_001308</name>
</gene>
<protein>
    <submittedName>
        <fullName evidence="1">Uncharacterized protein</fullName>
    </submittedName>
</protein>
<dbReference type="Proteomes" id="UP000585507">
    <property type="component" value="Unassembled WGS sequence"/>
</dbReference>
<evidence type="ECO:0000313" key="1">
    <source>
        <dbReference type="EMBL" id="MBB5534625.1"/>
    </source>
</evidence>
<sequence length="358" mass="39461">MRAVWKLLKWSVAAMLLLVVLLLSPVSYIEAFCHGERTEQAYTPLITDAAFHRREANTFLSYPEWHIVYAYDGLAQTLKTGDEYAFDYFSSVKGFWTSACALTKVADAHGGADSATRMTIHTIGVSFTLEMALKAAYEETIGRLTAMLRGEKKTPQDQVAAGMAVDYAAFLRQTPWYKYPFDSQVRKLDEAPDTDPLRSRERRFALGTEWWAKTLYAGLIADAVAGTTGVAQLEIRSVVGGLTSSELAKMPWVKVIGENGGGVEIETPRYDLFTRILVEIAQKGGAIREIAGNDDIMVSVTEKPDQPLAGLPGTVVARIRRDGFDGSRLLLALKVNALATLLRNVPMADPGVEHVFDY</sequence>
<dbReference type="RefSeq" id="WP_018324807.1">
    <property type="nucleotide sequence ID" value="NZ_JACHBK010000003.1"/>
</dbReference>
<organism evidence="1 2">
    <name type="scientific">Rhizobium giardinii</name>
    <dbReference type="NCBI Taxonomy" id="56731"/>
    <lineage>
        <taxon>Bacteria</taxon>
        <taxon>Pseudomonadati</taxon>
        <taxon>Pseudomonadota</taxon>
        <taxon>Alphaproteobacteria</taxon>
        <taxon>Hyphomicrobiales</taxon>
        <taxon>Rhizobiaceae</taxon>
        <taxon>Rhizobium/Agrobacterium group</taxon>
        <taxon>Rhizobium</taxon>
    </lineage>
</organism>
<proteinExistence type="predicted"/>
<reference evidence="1 2" key="1">
    <citation type="submission" date="2020-08" db="EMBL/GenBank/DDBJ databases">
        <title>Genomic Encyclopedia of Type Strains, Phase IV (KMG-V): Genome sequencing to study the core and pangenomes of soil and plant-associated prokaryotes.</title>
        <authorList>
            <person name="Whitman W."/>
        </authorList>
    </citation>
    <scope>NUCLEOTIDE SEQUENCE [LARGE SCALE GENOMIC DNA]</scope>
    <source>
        <strain evidence="1 2">SEMIA 4084</strain>
    </source>
</reference>
<dbReference type="EMBL" id="JACHBK010000003">
    <property type="protein sequence ID" value="MBB5534625.1"/>
    <property type="molecule type" value="Genomic_DNA"/>
</dbReference>
<dbReference type="AlphaFoldDB" id="A0A7W8U874"/>
<evidence type="ECO:0000313" key="2">
    <source>
        <dbReference type="Proteomes" id="UP000585507"/>
    </source>
</evidence>